<protein>
    <submittedName>
        <fullName evidence="1">Uncharacterized protein</fullName>
    </submittedName>
</protein>
<reference evidence="1 2" key="1">
    <citation type="journal article" date="2021" name="Hortic Res">
        <title>High-quality reference genome and annotation aids understanding of berry development for evergreen blueberry (Vaccinium darrowii).</title>
        <authorList>
            <person name="Yu J."/>
            <person name="Hulse-Kemp A.M."/>
            <person name="Babiker E."/>
            <person name="Staton M."/>
        </authorList>
    </citation>
    <scope>NUCLEOTIDE SEQUENCE [LARGE SCALE GENOMIC DNA]</scope>
    <source>
        <strain evidence="2">cv. NJ 8807/NJ 8810</strain>
        <tissue evidence="1">Young leaf</tissue>
    </source>
</reference>
<sequence length="296" mass="33827">MAKRNEMDEMRVNMVAMQKSIEDLGNMIKTLIMLMPENLMPQRAPFNNERMNQLYEEDWYEEEPQPVRQNIEVPTTAPRPPLNVEQPATDKYKTLQDQIEELKQTVSRSKESGAKLDKERRMAPPIVSIEDINPSAKCYTIEVIVLEKGMQRTTSKMSRSYQRIVLQDVEGNKIQGTIFGEDITTLENTLRVHSTYAISNASVDKVDIQHRIVAHKFQLIITARTPIEAKQIEGLTIRTLDFNFTTLIDIQNTLDGDQKIDALFAILNVGPCKKVKNSSVVDMRIIDQGLNPQLLL</sequence>
<proteinExistence type="predicted"/>
<comment type="caution">
    <text evidence="1">The sequence shown here is derived from an EMBL/GenBank/DDBJ whole genome shotgun (WGS) entry which is preliminary data.</text>
</comment>
<dbReference type="EMBL" id="CM037159">
    <property type="protein sequence ID" value="KAH7867544.1"/>
    <property type="molecule type" value="Genomic_DNA"/>
</dbReference>
<dbReference type="Proteomes" id="UP000828048">
    <property type="component" value="Chromosome 9"/>
</dbReference>
<name>A0ACB7ZPJ1_9ERIC</name>
<gene>
    <name evidence="1" type="ORF">Vadar_034691</name>
</gene>
<accession>A0ACB7ZPJ1</accession>
<evidence type="ECO:0000313" key="2">
    <source>
        <dbReference type="Proteomes" id="UP000828048"/>
    </source>
</evidence>
<keyword evidence="2" id="KW-1185">Reference proteome</keyword>
<evidence type="ECO:0000313" key="1">
    <source>
        <dbReference type="EMBL" id="KAH7867544.1"/>
    </source>
</evidence>
<organism evidence="1 2">
    <name type="scientific">Vaccinium darrowii</name>
    <dbReference type="NCBI Taxonomy" id="229202"/>
    <lineage>
        <taxon>Eukaryota</taxon>
        <taxon>Viridiplantae</taxon>
        <taxon>Streptophyta</taxon>
        <taxon>Embryophyta</taxon>
        <taxon>Tracheophyta</taxon>
        <taxon>Spermatophyta</taxon>
        <taxon>Magnoliopsida</taxon>
        <taxon>eudicotyledons</taxon>
        <taxon>Gunneridae</taxon>
        <taxon>Pentapetalae</taxon>
        <taxon>asterids</taxon>
        <taxon>Ericales</taxon>
        <taxon>Ericaceae</taxon>
        <taxon>Vaccinioideae</taxon>
        <taxon>Vaccinieae</taxon>
        <taxon>Vaccinium</taxon>
    </lineage>
</organism>